<name>A0A4S8J3F3_MUSBA</name>
<dbReference type="AlphaFoldDB" id="A0A4S8J3F3"/>
<dbReference type="STRING" id="52838.A0A4S8J3F3"/>
<evidence type="ECO:0000256" key="1">
    <source>
        <dbReference type="ARBA" id="ARBA00012452"/>
    </source>
</evidence>
<keyword evidence="4" id="KW-1185">Reference proteome</keyword>
<protein>
    <recommendedName>
        <fullName evidence="1">glutathione transferase</fullName>
        <ecNumber evidence="1">2.5.1.18</ecNumber>
    </recommendedName>
</protein>
<dbReference type="Gene3D" id="1.20.1050.10">
    <property type="match status" value="1"/>
</dbReference>
<gene>
    <name evidence="3" type="ORF">C4D60_Mb11t11730</name>
</gene>
<accession>A0A4S8J3F3</accession>
<dbReference type="GO" id="GO:0006749">
    <property type="term" value="P:glutathione metabolic process"/>
    <property type="evidence" value="ECO:0007669"/>
    <property type="project" value="TreeGrafter"/>
</dbReference>
<dbReference type="EMBL" id="PYDT01000007">
    <property type="protein sequence ID" value="THU55920.1"/>
    <property type="molecule type" value="Genomic_DNA"/>
</dbReference>
<evidence type="ECO:0000313" key="3">
    <source>
        <dbReference type="EMBL" id="THU55920.1"/>
    </source>
</evidence>
<dbReference type="PANTHER" id="PTHR43900:SF49">
    <property type="entry name" value="GLUTATHIONE S-TRANSFERASE GSTF1-RELATED"/>
    <property type="match status" value="1"/>
</dbReference>
<dbReference type="GO" id="GO:0004364">
    <property type="term" value="F:glutathione transferase activity"/>
    <property type="evidence" value="ECO:0007669"/>
    <property type="project" value="UniProtKB-EC"/>
</dbReference>
<evidence type="ECO:0000256" key="2">
    <source>
        <dbReference type="ARBA" id="ARBA00022679"/>
    </source>
</evidence>
<sequence length="186" mass="20945">MGAEYQLVPVDLFHPRAKVPAPPRQKRKRNQTSLRVNQQHACLDHRLTLPPRDSCSPLASCRSWRTETFCSLVKLRAISRYVQRKYKSSGPDLPREGSLEESAMVDLWLEVEAQQYEKGILPIFFQIMVVPVLYGDVPDEKVVAESVEKLVKVSTCTRPGCPSPCTWPGICVQALQVGLLTEIAEN</sequence>
<dbReference type="PANTHER" id="PTHR43900">
    <property type="entry name" value="GLUTATHIONE S-TRANSFERASE RHO"/>
    <property type="match status" value="1"/>
</dbReference>
<evidence type="ECO:0000313" key="4">
    <source>
        <dbReference type="Proteomes" id="UP000317650"/>
    </source>
</evidence>
<proteinExistence type="predicted"/>
<dbReference type="GO" id="GO:0005737">
    <property type="term" value="C:cytoplasm"/>
    <property type="evidence" value="ECO:0007669"/>
    <property type="project" value="TreeGrafter"/>
</dbReference>
<dbReference type="Proteomes" id="UP000317650">
    <property type="component" value="Chromosome 11"/>
</dbReference>
<dbReference type="GO" id="GO:0043295">
    <property type="term" value="F:glutathione binding"/>
    <property type="evidence" value="ECO:0007669"/>
    <property type="project" value="TreeGrafter"/>
</dbReference>
<keyword evidence="2" id="KW-0808">Transferase</keyword>
<dbReference type="EC" id="2.5.1.18" evidence="1"/>
<reference evidence="3 4" key="1">
    <citation type="journal article" date="2019" name="Nat. Plants">
        <title>Genome sequencing of Musa balbisiana reveals subgenome evolution and function divergence in polyploid bananas.</title>
        <authorList>
            <person name="Yao X."/>
        </authorList>
    </citation>
    <scope>NUCLEOTIDE SEQUENCE [LARGE SCALE GENOMIC DNA]</scope>
    <source>
        <strain evidence="4">cv. DH-PKW</strain>
        <tissue evidence="3">Leaves</tissue>
    </source>
</reference>
<comment type="caution">
    <text evidence="3">The sequence shown here is derived from an EMBL/GenBank/DDBJ whole genome shotgun (WGS) entry which is preliminary data.</text>
</comment>
<organism evidence="3 4">
    <name type="scientific">Musa balbisiana</name>
    <name type="common">Banana</name>
    <dbReference type="NCBI Taxonomy" id="52838"/>
    <lineage>
        <taxon>Eukaryota</taxon>
        <taxon>Viridiplantae</taxon>
        <taxon>Streptophyta</taxon>
        <taxon>Embryophyta</taxon>
        <taxon>Tracheophyta</taxon>
        <taxon>Spermatophyta</taxon>
        <taxon>Magnoliopsida</taxon>
        <taxon>Liliopsida</taxon>
        <taxon>Zingiberales</taxon>
        <taxon>Musaceae</taxon>
        <taxon>Musa</taxon>
    </lineage>
</organism>